<sequence length="62" mass="7401">MYEDIGSGSYCVSILSLEMYLCYFETFLSLCYFDTFIICIFGLFYICFNLVLFFVYFISIVR</sequence>
<keyword evidence="1" id="KW-0812">Transmembrane</keyword>
<dbReference type="AlphaFoldDB" id="A0A251TI63"/>
<dbReference type="EMBL" id="CM007899">
    <property type="protein sequence ID" value="OTG09701.1"/>
    <property type="molecule type" value="Genomic_DNA"/>
</dbReference>
<dbReference type="InParanoid" id="A0A251TI63"/>
<reference evidence="2" key="3">
    <citation type="submission" date="2020-06" db="EMBL/GenBank/DDBJ databases">
        <title>Helianthus annuus Genome sequencing and assembly Release 2.</title>
        <authorList>
            <person name="Gouzy J."/>
            <person name="Langlade N."/>
            <person name="Munos S."/>
        </authorList>
    </citation>
    <scope>NUCLEOTIDE SEQUENCE</scope>
    <source>
        <tissue evidence="2">Leaves</tissue>
    </source>
</reference>
<gene>
    <name evidence="3" type="ORF">HannXRQ_Chr10g0279381</name>
    <name evidence="2" type="ORF">HanXRQr2_Chr10g0420701</name>
</gene>
<keyword evidence="1" id="KW-0472">Membrane</keyword>
<reference evidence="3" key="2">
    <citation type="submission" date="2017-02" db="EMBL/GenBank/DDBJ databases">
        <title>Sunflower complete genome.</title>
        <authorList>
            <person name="Langlade N."/>
            <person name="Munos S."/>
        </authorList>
    </citation>
    <scope>NUCLEOTIDE SEQUENCE [LARGE SCALE GENOMIC DNA]</scope>
    <source>
        <tissue evidence="3">Leaves</tissue>
    </source>
</reference>
<evidence type="ECO:0000313" key="4">
    <source>
        <dbReference type="Proteomes" id="UP000215914"/>
    </source>
</evidence>
<organism evidence="3 4">
    <name type="scientific">Helianthus annuus</name>
    <name type="common">Common sunflower</name>
    <dbReference type="NCBI Taxonomy" id="4232"/>
    <lineage>
        <taxon>Eukaryota</taxon>
        <taxon>Viridiplantae</taxon>
        <taxon>Streptophyta</taxon>
        <taxon>Embryophyta</taxon>
        <taxon>Tracheophyta</taxon>
        <taxon>Spermatophyta</taxon>
        <taxon>Magnoliopsida</taxon>
        <taxon>eudicotyledons</taxon>
        <taxon>Gunneridae</taxon>
        <taxon>Pentapetalae</taxon>
        <taxon>asterids</taxon>
        <taxon>campanulids</taxon>
        <taxon>Asterales</taxon>
        <taxon>Asteraceae</taxon>
        <taxon>Asteroideae</taxon>
        <taxon>Heliantheae alliance</taxon>
        <taxon>Heliantheae</taxon>
        <taxon>Helianthus</taxon>
    </lineage>
</organism>
<keyword evidence="1" id="KW-1133">Transmembrane helix</keyword>
<feature type="transmembrane region" description="Helical" evidence="1">
    <location>
        <begin position="35"/>
        <end position="58"/>
    </location>
</feature>
<dbReference type="EMBL" id="MNCJ02000325">
    <property type="protein sequence ID" value="KAF5784762.1"/>
    <property type="molecule type" value="Genomic_DNA"/>
</dbReference>
<reference evidence="2 4" key="1">
    <citation type="journal article" date="2017" name="Nature">
        <title>The sunflower genome provides insights into oil metabolism, flowering and Asterid evolution.</title>
        <authorList>
            <person name="Badouin H."/>
            <person name="Gouzy J."/>
            <person name="Grassa C.J."/>
            <person name="Murat F."/>
            <person name="Staton S.E."/>
            <person name="Cottret L."/>
            <person name="Lelandais-Briere C."/>
            <person name="Owens G.L."/>
            <person name="Carrere S."/>
            <person name="Mayjonade B."/>
            <person name="Legrand L."/>
            <person name="Gill N."/>
            <person name="Kane N.C."/>
            <person name="Bowers J.E."/>
            <person name="Hubner S."/>
            <person name="Bellec A."/>
            <person name="Berard A."/>
            <person name="Berges H."/>
            <person name="Blanchet N."/>
            <person name="Boniface M.C."/>
            <person name="Brunel D."/>
            <person name="Catrice O."/>
            <person name="Chaidir N."/>
            <person name="Claudel C."/>
            <person name="Donnadieu C."/>
            <person name="Faraut T."/>
            <person name="Fievet G."/>
            <person name="Helmstetter N."/>
            <person name="King M."/>
            <person name="Knapp S.J."/>
            <person name="Lai Z."/>
            <person name="Le Paslier M.C."/>
            <person name="Lippi Y."/>
            <person name="Lorenzon L."/>
            <person name="Mandel J.R."/>
            <person name="Marage G."/>
            <person name="Marchand G."/>
            <person name="Marquand E."/>
            <person name="Bret-Mestries E."/>
            <person name="Morien E."/>
            <person name="Nambeesan S."/>
            <person name="Nguyen T."/>
            <person name="Pegot-Espagnet P."/>
            <person name="Pouilly N."/>
            <person name="Raftis F."/>
            <person name="Sallet E."/>
            <person name="Schiex T."/>
            <person name="Thomas J."/>
            <person name="Vandecasteele C."/>
            <person name="Vares D."/>
            <person name="Vear F."/>
            <person name="Vautrin S."/>
            <person name="Crespi M."/>
            <person name="Mangin B."/>
            <person name="Burke J.M."/>
            <person name="Salse J."/>
            <person name="Munos S."/>
            <person name="Vincourt P."/>
            <person name="Rieseberg L.H."/>
            <person name="Langlade N.B."/>
        </authorList>
    </citation>
    <scope>NUCLEOTIDE SEQUENCE [LARGE SCALE GENOMIC DNA]</scope>
    <source>
        <strain evidence="4">cv. SF193</strain>
        <tissue evidence="2">Leaves</tissue>
    </source>
</reference>
<dbReference type="Gramene" id="mRNA:HanXRQr2_Chr10g0420701">
    <property type="protein sequence ID" value="CDS:HanXRQr2_Chr10g0420701.1"/>
    <property type="gene ID" value="HanXRQr2_Chr10g0420701"/>
</dbReference>
<keyword evidence="4" id="KW-1185">Reference proteome</keyword>
<evidence type="ECO:0000256" key="1">
    <source>
        <dbReference type="SAM" id="Phobius"/>
    </source>
</evidence>
<evidence type="ECO:0000313" key="2">
    <source>
        <dbReference type="EMBL" id="KAF5784762.1"/>
    </source>
</evidence>
<proteinExistence type="predicted"/>
<dbReference type="Proteomes" id="UP000215914">
    <property type="component" value="Chromosome 10"/>
</dbReference>
<accession>A0A251TI63</accession>
<evidence type="ECO:0000313" key="3">
    <source>
        <dbReference type="EMBL" id="OTG09701.1"/>
    </source>
</evidence>
<name>A0A251TI63_HELAN</name>
<protein>
    <submittedName>
        <fullName evidence="3">Uncharacterized protein</fullName>
    </submittedName>
</protein>